<organism evidence="1 2">
    <name type="scientific">Panagrolaimus sp. ES5</name>
    <dbReference type="NCBI Taxonomy" id="591445"/>
    <lineage>
        <taxon>Eukaryota</taxon>
        <taxon>Metazoa</taxon>
        <taxon>Ecdysozoa</taxon>
        <taxon>Nematoda</taxon>
        <taxon>Chromadorea</taxon>
        <taxon>Rhabditida</taxon>
        <taxon>Tylenchina</taxon>
        <taxon>Panagrolaimomorpha</taxon>
        <taxon>Panagrolaimoidea</taxon>
        <taxon>Panagrolaimidae</taxon>
        <taxon>Panagrolaimus</taxon>
    </lineage>
</organism>
<evidence type="ECO:0000313" key="2">
    <source>
        <dbReference type="WBParaSite" id="ES5_v2.g23313.t1"/>
    </source>
</evidence>
<proteinExistence type="predicted"/>
<dbReference type="Proteomes" id="UP000887579">
    <property type="component" value="Unplaced"/>
</dbReference>
<sequence length="181" mass="20462">MANIIGPYMLQEIKRLADGTDEDCLEVCETLLGPIFSNGKCADPSVIDDLLPIFINFLKAKNVEIQKEGIFFTTAVTTTSKGELNEEYFTLKVIEAGAIEALLNLLFSKDHIVLRKTFVCLNNIGVTYSNIIIQKCKDFGTVRLGKRCNELCNSRKVWIKHASRAFLNKYIIIVHRENDDE</sequence>
<reference evidence="2" key="1">
    <citation type="submission" date="2022-11" db="UniProtKB">
        <authorList>
            <consortium name="WormBaseParasite"/>
        </authorList>
    </citation>
    <scope>IDENTIFICATION</scope>
</reference>
<protein>
    <submittedName>
        <fullName evidence="2">Uncharacterized protein</fullName>
    </submittedName>
</protein>
<accession>A0AC34G0W6</accession>
<name>A0AC34G0W6_9BILA</name>
<dbReference type="WBParaSite" id="ES5_v2.g23313.t1">
    <property type="protein sequence ID" value="ES5_v2.g23313.t1"/>
    <property type="gene ID" value="ES5_v2.g23313"/>
</dbReference>
<evidence type="ECO:0000313" key="1">
    <source>
        <dbReference type="Proteomes" id="UP000887579"/>
    </source>
</evidence>